<accession>A0A9W8C4C0</accession>
<evidence type="ECO:0000313" key="3">
    <source>
        <dbReference type="Proteomes" id="UP001059041"/>
    </source>
</evidence>
<keyword evidence="3" id="KW-1185">Reference proteome</keyword>
<protein>
    <submittedName>
        <fullName evidence="2">Myb-like protein X</fullName>
    </submittedName>
</protein>
<organism evidence="2 3">
    <name type="scientific">Triplophysa rosa</name>
    <name type="common">Cave loach</name>
    <dbReference type="NCBI Taxonomy" id="992332"/>
    <lineage>
        <taxon>Eukaryota</taxon>
        <taxon>Metazoa</taxon>
        <taxon>Chordata</taxon>
        <taxon>Craniata</taxon>
        <taxon>Vertebrata</taxon>
        <taxon>Euteleostomi</taxon>
        <taxon>Actinopterygii</taxon>
        <taxon>Neopterygii</taxon>
        <taxon>Teleostei</taxon>
        <taxon>Ostariophysi</taxon>
        <taxon>Cypriniformes</taxon>
        <taxon>Nemacheilidae</taxon>
        <taxon>Triplophysa</taxon>
    </lineage>
</organism>
<feature type="compositionally biased region" description="Polar residues" evidence="1">
    <location>
        <begin position="286"/>
        <end position="302"/>
    </location>
</feature>
<feature type="region of interest" description="Disordered" evidence="1">
    <location>
        <begin position="168"/>
        <end position="320"/>
    </location>
</feature>
<feature type="region of interest" description="Disordered" evidence="1">
    <location>
        <begin position="1"/>
        <end position="137"/>
    </location>
</feature>
<evidence type="ECO:0000256" key="1">
    <source>
        <dbReference type="SAM" id="MobiDB-lite"/>
    </source>
</evidence>
<dbReference type="Proteomes" id="UP001059041">
    <property type="component" value="Linkage Group LG7"/>
</dbReference>
<feature type="compositionally biased region" description="Low complexity" evidence="1">
    <location>
        <begin position="492"/>
        <end position="506"/>
    </location>
</feature>
<feature type="region of interest" description="Disordered" evidence="1">
    <location>
        <begin position="349"/>
        <end position="387"/>
    </location>
</feature>
<feature type="compositionally biased region" description="Basic and acidic residues" evidence="1">
    <location>
        <begin position="368"/>
        <end position="387"/>
    </location>
</feature>
<reference evidence="2" key="1">
    <citation type="submission" date="2021-02" db="EMBL/GenBank/DDBJ databases">
        <title>Comparative genomics reveals that relaxation of natural selection precedes convergent phenotypic evolution of cavefish.</title>
        <authorList>
            <person name="Peng Z."/>
        </authorList>
    </citation>
    <scope>NUCLEOTIDE SEQUENCE</scope>
    <source>
        <tissue evidence="2">Muscle</tissue>
    </source>
</reference>
<sequence>METDLVCPQRSESQDKCTKNDRDSQLTENRETPGEPEKQDEEATSVIERVESPPQLDGAHTSLPADGAVEPNIDDLNNESNSDQTQEWPPVPELELATQTESYECQEGVDTNTQTSDDVQDAEGVQQEGCPVEHPLDSHDDAVVFMSENSEEQNTDCKPVAESCVNAQNIQQEALEPNKTRSLNENEVEQQVCDDAPPLDTVTGEPANPERESRACSSTEDQEPLTTTEARRDGEREEGRERGETGEERKQTGGAEEERQAGETETHSDTKTERKDGKMDVDESQSDSGVSADFSPNSTTDVSDCPANPESPPNETPIEREIRLAVMREQNLRRARGLDDAPDRAKEFVEIPARKPILSQDPKPSPSLDKDRQFAGKKMQREISAEAEREKVLVELGRLPGFYDKGMEVQVQEKKLLFESLRDPNGRSNSTSGEQAAFSQSPPNPPAAAQPEGSKSDPPVGPGLTEATTAQVIIIETNSIFTTVPDSNSAHGTTSRTDGGSTTDETVSSSEPVGTTQRQGFEDKDDQSLVKENPFFKLRSSAMLPQVEQDIKEAKERERELQMQRSSLYGGAAVEPEAERKGMEIDEPTQIDSGMGEREKIESGVEEEIISLREEILSPPAKETNLHLTGCQSESSTTPTSVRQSTGKLELTWPPPQTEEVKQQSEKASWTPRQRNPLLDRWESGMVNGHVEDSN</sequence>
<feature type="compositionally biased region" description="Basic and acidic residues" evidence="1">
    <location>
        <begin position="229"/>
        <end position="281"/>
    </location>
</feature>
<dbReference type="EMBL" id="JAFHDT010000007">
    <property type="protein sequence ID" value="KAI7807401.1"/>
    <property type="molecule type" value="Genomic_DNA"/>
</dbReference>
<proteinExistence type="predicted"/>
<feature type="compositionally biased region" description="Basic and acidic residues" evidence="1">
    <location>
        <begin position="12"/>
        <end position="37"/>
    </location>
</feature>
<evidence type="ECO:0000313" key="2">
    <source>
        <dbReference type="EMBL" id="KAI7807401.1"/>
    </source>
</evidence>
<feature type="region of interest" description="Disordered" evidence="1">
    <location>
        <begin position="420"/>
        <end position="528"/>
    </location>
</feature>
<name>A0A9W8C4C0_TRIRA</name>
<feature type="compositionally biased region" description="Polar residues" evidence="1">
    <location>
        <begin position="78"/>
        <end position="87"/>
    </location>
</feature>
<feature type="region of interest" description="Disordered" evidence="1">
    <location>
        <begin position="554"/>
        <end position="598"/>
    </location>
</feature>
<comment type="caution">
    <text evidence="2">The sequence shown here is derived from an EMBL/GenBank/DDBJ whole genome shotgun (WGS) entry which is preliminary data.</text>
</comment>
<feature type="compositionally biased region" description="Polar residues" evidence="1">
    <location>
        <begin position="97"/>
        <end position="117"/>
    </location>
</feature>
<dbReference type="PANTHER" id="PTHR18839:SF0">
    <property type="entry name" value="MITOTIC INTERACTOR AND SUBSTRATE OF PLK1 ISOFORM X1-RELATED"/>
    <property type="match status" value="1"/>
</dbReference>
<feature type="compositionally biased region" description="Polar residues" evidence="1">
    <location>
        <begin position="466"/>
        <end position="491"/>
    </location>
</feature>
<dbReference type="PANTHER" id="PTHR18839">
    <property type="entry name" value="MITOTIC INTERACTOR AND SUBSTRATE OF PLK1 MISP FAMILY MEMBER"/>
    <property type="match status" value="1"/>
</dbReference>
<gene>
    <name evidence="2" type="ORF">IRJ41_003198</name>
</gene>
<dbReference type="InterPro" id="IPR042779">
    <property type="entry name" value="MISP/MISP3-like"/>
</dbReference>
<dbReference type="AlphaFoldDB" id="A0A9W8C4C0"/>
<feature type="compositionally biased region" description="Polar residues" evidence="1">
    <location>
        <begin position="626"/>
        <end position="647"/>
    </location>
</feature>
<feature type="region of interest" description="Disordered" evidence="1">
    <location>
        <begin position="620"/>
        <end position="695"/>
    </location>
</feature>
<feature type="compositionally biased region" description="Polar residues" evidence="1">
    <location>
        <begin position="507"/>
        <end position="519"/>
    </location>
</feature>